<keyword evidence="3" id="KW-1185">Reference proteome</keyword>
<feature type="region of interest" description="Disordered" evidence="1">
    <location>
        <begin position="100"/>
        <end position="132"/>
    </location>
</feature>
<gene>
    <name evidence="2" type="ORF">ACFP0N_15630</name>
</gene>
<name>A0ABW1EWA3_9ACTN</name>
<proteinExistence type="predicted"/>
<dbReference type="Proteomes" id="UP001596067">
    <property type="component" value="Unassembled WGS sequence"/>
</dbReference>
<organism evidence="2 3">
    <name type="scientific">Kitasatospora aburaviensis</name>
    <dbReference type="NCBI Taxonomy" id="67265"/>
    <lineage>
        <taxon>Bacteria</taxon>
        <taxon>Bacillati</taxon>
        <taxon>Actinomycetota</taxon>
        <taxon>Actinomycetes</taxon>
        <taxon>Kitasatosporales</taxon>
        <taxon>Streptomycetaceae</taxon>
        <taxon>Kitasatospora</taxon>
    </lineage>
</organism>
<accession>A0ABW1EWA3</accession>
<dbReference type="RefSeq" id="WP_313761896.1">
    <property type="nucleotide sequence ID" value="NZ_BAAAVH010000101.1"/>
</dbReference>
<protein>
    <submittedName>
        <fullName evidence="2">ParH-like protein</fullName>
    </submittedName>
</protein>
<comment type="caution">
    <text evidence="2">The sequence shown here is derived from an EMBL/GenBank/DDBJ whole genome shotgun (WGS) entry which is preliminary data.</text>
</comment>
<sequence length="210" mass="22561">MGYSGGVEQGLWRRCRGVAESIPLPEPFGIPALTEALALRRGRPIELMPLSGPEPSLCGVLISTDRADYIGYPVATTALHQQHIVLHEIGHLLCGHTEASGHTGGSGHSGHSRNSGHTENSGHTGAAGLGSALPHVLTPRLPEELVRRVLGRSGYTERQEQEAELVASLALHRALHQPCFLAVGQFADQVRRLRHVFGLPSRRRGAARRG</sequence>
<dbReference type="EMBL" id="JBHSOD010000016">
    <property type="protein sequence ID" value="MFC5886397.1"/>
    <property type="molecule type" value="Genomic_DNA"/>
</dbReference>
<evidence type="ECO:0000313" key="3">
    <source>
        <dbReference type="Proteomes" id="UP001596067"/>
    </source>
</evidence>
<evidence type="ECO:0000313" key="2">
    <source>
        <dbReference type="EMBL" id="MFC5886397.1"/>
    </source>
</evidence>
<evidence type="ECO:0000256" key="1">
    <source>
        <dbReference type="SAM" id="MobiDB-lite"/>
    </source>
</evidence>
<reference evidence="3" key="1">
    <citation type="journal article" date="2019" name="Int. J. Syst. Evol. Microbiol.">
        <title>The Global Catalogue of Microorganisms (GCM) 10K type strain sequencing project: providing services to taxonomists for standard genome sequencing and annotation.</title>
        <authorList>
            <consortium name="The Broad Institute Genomics Platform"/>
            <consortium name="The Broad Institute Genome Sequencing Center for Infectious Disease"/>
            <person name="Wu L."/>
            <person name="Ma J."/>
        </authorList>
    </citation>
    <scope>NUCLEOTIDE SEQUENCE [LARGE SCALE GENOMIC DNA]</scope>
    <source>
        <strain evidence="3">CGMCC 4.1469</strain>
    </source>
</reference>